<gene>
    <name evidence="1" type="ORF">YHS_09625</name>
</gene>
<accession>A0AAD0AG24</accession>
<proteinExistence type="predicted"/>
<evidence type="ECO:0008006" key="2">
    <source>
        <dbReference type="Google" id="ProtNLM"/>
    </source>
</evidence>
<evidence type="ECO:0000313" key="1">
    <source>
        <dbReference type="EMBL" id="ATQ84191.1"/>
    </source>
</evidence>
<name>A0AAD0AG24_FAUOS</name>
<organism evidence="1">
    <name type="scientific">Faucicola osloensis</name>
    <name type="common">Moraxella osloensis</name>
    <dbReference type="NCBI Taxonomy" id="34062"/>
    <lineage>
        <taxon>Bacteria</taxon>
        <taxon>Pseudomonadati</taxon>
        <taxon>Pseudomonadota</taxon>
        <taxon>Gammaproteobacteria</taxon>
        <taxon>Moraxellales</taxon>
        <taxon>Moraxellaceae</taxon>
        <taxon>Faucicola</taxon>
    </lineage>
</organism>
<dbReference type="AlphaFoldDB" id="A0AAD0AG24"/>
<dbReference type="EMBL" id="CP024177">
    <property type="protein sequence ID" value="ATQ84191.1"/>
    <property type="molecule type" value="Genomic_DNA"/>
</dbReference>
<dbReference type="NCBIfam" id="NF033832">
    <property type="entry name" value="sce7726_fam"/>
    <property type="match status" value="1"/>
</dbReference>
<dbReference type="InterPro" id="IPR047729">
    <property type="entry name" value="Sce7726-like"/>
</dbReference>
<protein>
    <recommendedName>
        <fullName evidence="2">Sce7726 family protein</fullName>
    </recommendedName>
</protein>
<sequence>MNIDYKVISKIFNSNVLGKIANNDFCFLKDISQQYSKYFLDTSLTGIYEKIYEILLNDYRNEYIFKNLIFEKLLLEKHTLDTATMLSEFRVGANKADCVILNGKSVCYEVKTDFDTLIRLPEQLNSYSQVFDEVYVVSTLKHLKNVEIVCPDNVGIIVLDNHLNFEFVKNAIQRKSQINFELYMKSLRKEEYLSIAEYLVEDKLTAPNTQIYDKCLNIIEEAVSKNIDINKIIIETLKKYRRNDESFTTGIPSYLWNASVSYRFSKSQVENLIHNFSNGEMINVLSDF</sequence>
<reference evidence="1" key="1">
    <citation type="submission" date="2017-10" db="EMBL/GenBank/DDBJ databases">
        <title>Complete Genome Sequence from Moraxella oslensis YHS isolated from human skin.</title>
        <authorList>
            <person name="Lee K."/>
            <person name="Lim J.Y."/>
            <person name="Hwang I."/>
        </authorList>
    </citation>
    <scope>NUCLEOTIDE SEQUENCE</scope>
    <source>
        <strain evidence="1">YHS</strain>
        <plasmid evidence="1">pYHS1</plasmid>
    </source>
</reference>
<keyword evidence="1" id="KW-0614">Plasmid</keyword>
<geneLocation type="plasmid" evidence="1">
    <name>pYHS1</name>
</geneLocation>